<keyword evidence="2" id="KW-1185">Reference proteome</keyword>
<organism evidence="1 2">
    <name type="scientific">Eumeta variegata</name>
    <name type="common">Bagworm moth</name>
    <name type="synonym">Eumeta japonica</name>
    <dbReference type="NCBI Taxonomy" id="151549"/>
    <lineage>
        <taxon>Eukaryota</taxon>
        <taxon>Metazoa</taxon>
        <taxon>Ecdysozoa</taxon>
        <taxon>Arthropoda</taxon>
        <taxon>Hexapoda</taxon>
        <taxon>Insecta</taxon>
        <taxon>Pterygota</taxon>
        <taxon>Neoptera</taxon>
        <taxon>Endopterygota</taxon>
        <taxon>Lepidoptera</taxon>
        <taxon>Glossata</taxon>
        <taxon>Ditrysia</taxon>
        <taxon>Tineoidea</taxon>
        <taxon>Psychidae</taxon>
        <taxon>Oiketicinae</taxon>
        <taxon>Eumeta</taxon>
    </lineage>
</organism>
<name>A0A4C1SMG7_EUMVA</name>
<sequence>MRGGRSEKSIFSELWGVPRAGSAFGAARAPAGARRGPVVLVARPAVPLARATFSVGPEQSSSWNSQVLEIEFRGELDGKDKKTIVPARIEFVMSWPTRSSTFLNL</sequence>
<dbReference type="AlphaFoldDB" id="A0A4C1SMG7"/>
<evidence type="ECO:0000313" key="2">
    <source>
        <dbReference type="Proteomes" id="UP000299102"/>
    </source>
</evidence>
<protein>
    <submittedName>
        <fullName evidence="1">Uncharacterized protein</fullName>
    </submittedName>
</protein>
<accession>A0A4C1SMG7</accession>
<dbReference type="Proteomes" id="UP000299102">
    <property type="component" value="Unassembled WGS sequence"/>
</dbReference>
<comment type="caution">
    <text evidence="1">The sequence shown here is derived from an EMBL/GenBank/DDBJ whole genome shotgun (WGS) entry which is preliminary data.</text>
</comment>
<proteinExistence type="predicted"/>
<evidence type="ECO:0000313" key="1">
    <source>
        <dbReference type="EMBL" id="GBP03359.1"/>
    </source>
</evidence>
<reference evidence="1 2" key="1">
    <citation type="journal article" date="2019" name="Commun. Biol.">
        <title>The bagworm genome reveals a unique fibroin gene that provides high tensile strength.</title>
        <authorList>
            <person name="Kono N."/>
            <person name="Nakamura H."/>
            <person name="Ohtoshi R."/>
            <person name="Tomita M."/>
            <person name="Numata K."/>
            <person name="Arakawa K."/>
        </authorList>
    </citation>
    <scope>NUCLEOTIDE SEQUENCE [LARGE SCALE GENOMIC DNA]</scope>
</reference>
<gene>
    <name evidence="1" type="ORF">EVAR_101752_1</name>
</gene>
<dbReference type="EMBL" id="BGZK01000010">
    <property type="protein sequence ID" value="GBP03359.1"/>
    <property type="molecule type" value="Genomic_DNA"/>
</dbReference>